<dbReference type="Pfam" id="PF01504">
    <property type="entry name" value="PIP5K"/>
    <property type="match status" value="1"/>
</dbReference>
<comment type="caution">
    <text evidence="6">The sequence shown here is derived from an EMBL/GenBank/DDBJ whole genome shotgun (WGS) entry which is preliminary data.</text>
</comment>
<evidence type="ECO:0000256" key="4">
    <source>
        <dbReference type="SAM" id="MobiDB-lite"/>
    </source>
</evidence>
<keyword evidence="3" id="KW-0808">Transferase</keyword>
<feature type="compositionally biased region" description="Low complexity" evidence="4">
    <location>
        <begin position="323"/>
        <end position="336"/>
    </location>
</feature>
<evidence type="ECO:0000256" key="1">
    <source>
        <dbReference type="ARBA" id="ARBA00022741"/>
    </source>
</evidence>
<feature type="domain" description="PIPK" evidence="5">
    <location>
        <begin position="1262"/>
        <end position="1582"/>
    </location>
</feature>
<evidence type="ECO:0000313" key="6">
    <source>
        <dbReference type="EMBL" id="KAJ3508125.1"/>
    </source>
</evidence>
<feature type="region of interest" description="Disordered" evidence="4">
    <location>
        <begin position="1073"/>
        <end position="1103"/>
    </location>
</feature>
<dbReference type="GO" id="GO:0010008">
    <property type="term" value="C:endosome membrane"/>
    <property type="evidence" value="ECO:0007669"/>
    <property type="project" value="TreeGrafter"/>
</dbReference>
<dbReference type="GO" id="GO:0000285">
    <property type="term" value="F:1-phosphatidylinositol-3-phosphate 5-kinase activity"/>
    <property type="evidence" value="ECO:0007669"/>
    <property type="project" value="InterPro"/>
</dbReference>
<keyword evidence="1 3" id="KW-0547">Nucleotide-binding</keyword>
<dbReference type="SUPFAM" id="SSF56104">
    <property type="entry name" value="SAICAR synthase-like"/>
    <property type="match status" value="1"/>
</dbReference>
<keyword evidence="7" id="KW-1185">Reference proteome</keyword>
<dbReference type="PROSITE" id="PS51455">
    <property type="entry name" value="PIPK"/>
    <property type="match status" value="1"/>
</dbReference>
<feature type="compositionally biased region" description="Basic and acidic residues" evidence="4">
    <location>
        <begin position="1210"/>
        <end position="1230"/>
    </location>
</feature>
<dbReference type="Proteomes" id="UP001148786">
    <property type="component" value="Unassembled WGS sequence"/>
</dbReference>
<feature type="compositionally biased region" description="Basic and acidic residues" evidence="4">
    <location>
        <begin position="100"/>
        <end position="116"/>
    </location>
</feature>
<accession>A0A9W8K052</accession>
<dbReference type="GO" id="GO:0005524">
    <property type="term" value="F:ATP binding"/>
    <property type="evidence" value="ECO:0007669"/>
    <property type="project" value="UniProtKB-UniRule"/>
</dbReference>
<dbReference type="GO" id="GO:0046854">
    <property type="term" value="P:phosphatidylinositol phosphate biosynthetic process"/>
    <property type="evidence" value="ECO:0007669"/>
    <property type="project" value="TreeGrafter"/>
</dbReference>
<keyword evidence="2 3" id="KW-0067">ATP-binding</keyword>
<feature type="region of interest" description="Disordered" evidence="4">
    <location>
        <begin position="739"/>
        <end position="768"/>
    </location>
</feature>
<feature type="compositionally biased region" description="Basic and acidic residues" evidence="4">
    <location>
        <begin position="1177"/>
        <end position="1194"/>
    </location>
</feature>
<feature type="compositionally biased region" description="Low complexity" evidence="4">
    <location>
        <begin position="1080"/>
        <end position="1093"/>
    </location>
</feature>
<name>A0A9W8K052_9AGAR</name>
<organism evidence="6 7">
    <name type="scientific">Agrocybe chaxingu</name>
    <dbReference type="NCBI Taxonomy" id="84603"/>
    <lineage>
        <taxon>Eukaryota</taxon>
        <taxon>Fungi</taxon>
        <taxon>Dikarya</taxon>
        <taxon>Basidiomycota</taxon>
        <taxon>Agaricomycotina</taxon>
        <taxon>Agaricomycetes</taxon>
        <taxon>Agaricomycetidae</taxon>
        <taxon>Agaricales</taxon>
        <taxon>Agaricineae</taxon>
        <taxon>Strophariaceae</taxon>
        <taxon>Agrocybe</taxon>
    </lineage>
</organism>
<evidence type="ECO:0000313" key="7">
    <source>
        <dbReference type="Proteomes" id="UP001148786"/>
    </source>
</evidence>
<feature type="compositionally biased region" description="Pro residues" evidence="4">
    <location>
        <begin position="834"/>
        <end position="843"/>
    </location>
</feature>
<dbReference type="EMBL" id="JANKHO010000591">
    <property type="protein sequence ID" value="KAJ3508125.1"/>
    <property type="molecule type" value="Genomic_DNA"/>
</dbReference>
<feature type="region of interest" description="Disordered" evidence="4">
    <location>
        <begin position="1135"/>
        <end position="1258"/>
    </location>
</feature>
<gene>
    <name evidence="6" type="ORF">NLJ89_g5924</name>
</gene>
<feature type="compositionally biased region" description="Low complexity" evidence="4">
    <location>
        <begin position="520"/>
        <end position="529"/>
    </location>
</feature>
<feature type="compositionally biased region" description="Low complexity" evidence="4">
    <location>
        <begin position="989"/>
        <end position="1009"/>
    </location>
</feature>
<evidence type="ECO:0000259" key="5">
    <source>
        <dbReference type="PROSITE" id="PS51455"/>
    </source>
</evidence>
<keyword evidence="3" id="KW-0418">Kinase</keyword>
<dbReference type="GO" id="GO:0000329">
    <property type="term" value="C:fungal-type vacuole membrane"/>
    <property type="evidence" value="ECO:0007669"/>
    <property type="project" value="TreeGrafter"/>
</dbReference>
<dbReference type="PANTHER" id="PTHR45748">
    <property type="entry name" value="1-PHOSPHATIDYLINOSITOL 3-PHOSPHATE 5-KINASE-RELATED"/>
    <property type="match status" value="1"/>
</dbReference>
<feature type="region of interest" description="Disordered" evidence="4">
    <location>
        <begin position="77"/>
        <end position="132"/>
    </location>
</feature>
<dbReference type="InterPro" id="IPR044769">
    <property type="entry name" value="PIKfyve_PIPKc"/>
</dbReference>
<feature type="compositionally biased region" description="Low complexity" evidence="4">
    <location>
        <begin position="502"/>
        <end position="512"/>
    </location>
</feature>
<feature type="region of interest" description="Disordered" evidence="4">
    <location>
        <begin position="988"/>
        <end position="1009"/>
    </location>
</feature>
<dbReference type="InterPro" id="IPR027484">
    <property type="entry name" value="PInositol-4-P-5-kinase_N"/>
</dbReference>
<dbReference type="InterPro" id="IPR027483">
    <property type="entry name" value="PInositol-4-P-4/5-kinase_C_sf"/>
</dbReference>
<dbReference type="OrthoDB" id="158357at2759"/>
<dbReference type="PANTHER" id="PTHR45748:SF7">
    <property type="entry name" value="1-PHOSPHATIDYLINOSITOL 3-PHOSPHATE 5-KINASE-RELATED"/>
    <property type="match status" value="1"/>
</dbReference>
<reference evidence="6" key="1">
    <citation type="submission" date="2022-07" db="EMBL/GenBank/DDBJ databases">
        <title>Genome Sequence of Agrocybe chaxingu.</title>
        <authorList>
            <person name="Buettner E."/>
        </authorList>
    </citation>
    <scope>NUCLEOTIDE SEQUENCE</scope>
    <source>
        <strain evidence="6">MP-N11</strain>
    </source>
</reference>
<proteinExistence type="predicted"/>
<feature type="region of interest" description="Disordered" evidence="4">
    <location>
        <begin position="488"/>
        <end position="529"/>
    </location>
</feature>
<sequence>MANHKPLPALPPGNAATTLSVDARNHRARLIRHFLTDIHEPALESRRDGWAYVFEEVLDELSQHISSGDWLSSIKRGKKLKRKRAREEVDKHSRPGAVEKAQKRSSNDSHQEEKAPEFSLAVKPLPSTPEPPLKQLRELAARPPSHEELHAGHLVLCLAPHGSRMPVPTEDSGFDLVPANIGCTFSAGSFSLQDPGQDEVGTVLYGLEGLEVNVLDTNLRLVGGTFTFKGVNSPLQHHLLFKVLKLAIYVHLSSQDPKCLHLLLQRQPHHPQERLKQPRQVRIKARNTIIPSSFTNFFLRRNLSYRGSQTISVAGDRRGSLDLTALPPSSSPAAEEPPTHKPAEGVHGLVSNLRLRRFSFIGDRRHSLRKSLHLTQEKREQPPSQPFVNALKRIEGSKDLLSTSAGVSLRLPKLIVDLAEQEKVRAALADGQSPGQSRRLKGDERAALTSLLGWDGKDAEGRGMSGILGFVRQQEISVLCSLHVPSSTVTPTGTISHPPTPSSLTTTTTSESSEPEKAQASSSAFTTATTSTAATISTVATVSNRPFIGHSPCGKPHWLTFRYFSSNPNDDQLLGEWVLDTVKGKTSPCSRPGCTFLKGQHEQRIIHDGIRVVIRAGEDERVTEEGKEEEEERPNVDDDVEVWESCAVCNASTKRTKLNDGAYLFSFAKYLELLIHSPMICTLHPPLCEHTTPPSTSITLPPSRFNIIRHFSTASTDITFALSTIEDIFEIRAPRLQITRGVEKPTPPQSSAGRKQEDSESEEEPNQKKILRKEIKKWWEGVADHIDKIELVLNNDIPGQKSLPRLPSIDDAYDVFDSSPQHSGTTTPTASTPFPLPLPPTTPNSPSFDTPKDGYTQASKAPTIPPKDNSEQLLATLRHNFQRIEQSLYAQLARTPESALNDVRRSFIATGRGTQKRLKAWQAKHLGAAKTKAVGDLVAQEPEWWGKGCHVVPTGNIIVREHDWGSIIAHTLSTTDYQMEMANLSVARTTSTGTQSTTTTPAAEPPNSSSSFFSVATSYKLFSLSAKTQPDPDQEDVVWNEPEQYSAVISRKDYGRDPTTFVSIRDVLRPNKTASEQSGAVAASRTNAATNSAQGTSAPPSAFVKVKPNVGLSTESAGGELNGQESADAASKILQGPENETPTHSRPASIKSELPSSMAFGNTHIRRGKASSIISTESRESQKTIGKEKDKVAESAEPQPSSLPPPPPPPKDDEPKEAIKEKTASTDKEVVASSDSAAAAPSKIVASASTPPPTSSGFASALATGIGSAVRYVLSAELPSRTVSAAATNPPKKHHNLLLADVGTIDDRPHIKYEWTIGKRIKFSCTVYYAKQFDALRRRCGIHDVFLKSLSRSTNWTAEGGKSRSNFWKTSDDRFIIKTLINAWNVADLQVLVDHAPSYFRYMDATASKPTVLAKMIGFYTIEVRNLETGNVQSKADLLVMENLFFGQNISKTFDLKGIQGRKVKSQGNGTTKTLFDGEWIEGQQRTLTLVHPYSKVILRDAIKTDAEFLAKSNIMDYSLLLGVDEEKKQIACGLVDTIGSYTFAKTLEYKAKQGLQSGKQITVVPPAEYQERFVSALEGYFVACPGSSFVKQYFVEPN</sequence>
<dbReference type="Gene3D" id="3.30.810.10">
    <property type="entry name" value="2-Layer Sandwich"/>
    <property type="match status" value="1"/>
</dbReference>
<dbReference type="SMART" id="SM00330">
    <property type="entry name" value="PIPKc"/>
    <property type="match status" value="1"/>
</dbReference>
<feature type="compositionally biased region" description="Low complexity" evidence="4">
    <location>
        <begin position="1232"/>
        <end position="1258"/>
    </location>
</feature>
<feature type="region of interest" description="Disordered" evidence="4">
    <location>
        <begin position="321"/>
        <end position="348"/>
    </location>
</feature>
<evidence type="ECO:0000256" key="3">
    <source>
        <dbReference type="PROSITE-ProRule" id="PRU00781"/>
    </source>
</evidence>
<dbReference type="Gene3D" id="3.30.800.10">
    <property type="entry name" value="Phosphatidylinositol Phosphate Kinase II Beta"/>
    <property type="match status" value="1"/>
</dbReference>
<feature type="region of interest" description="Disordered" evidence="4">
    <location>
        <begin position="812"/>
        <end position="868"/>
    </location>
</feature>
<evidence type="ECO:0000256" key="2">
    <source>
        <dbReference type="ARBA" id="ARBA00022840"/>
    </source>
</evidence>
<protein>
    <recommendedName>
        <fullName evidence="5">PIPK domain-containing protein</fullName>
    </recommendedName>
</protein>
<dbReference type="InterPro" id="IPR002498">
    <property type="entry name" value="PInositol-4-P-4/5-kinase_core"/>
</dbReference>
<dbReference type="CDD" id="cd17300">
    <property type="entry name" value="PIPKc_PIKfyve"/>
    <property type="match status" value="1"/>
</dbReference>